<comment type="caution">
    <text evidence="1">The sequence shown here is derived from an EMBL/GenBank/DDBJ whole genome shotgun (WGS) entry which is preliminary data.</text>
</comment>
<evidence type="ECO:0000313" key="2">
    <source>
        <dbReference type="Proteomes" id="UP000528460"/>
    </source>
</evidence>
<evidence type="ECO:0000313" key="1">
    <source>
        <dbReference type="EMBL" id="NOK12288.1"/>
    </source>
</evidence>
<reference evidence="1 2" key="1">
    <citation type="submission" date="2020-05" db="EMBL/GenBank/DDBJ databases">
        <authorList>
            <person name="Whitworth D."/>
        </authorList>
    </citation>
    <scope>NUCLEOTIDE SEQUENCE [LARGE SCALE GENOMIC DNA]</scope>
    <source>
        <strain evidence="1 2">CA046A</strain>
    </source>
</reference>
<organism evidence="1 2">
    <name type="scientific">Corallococcus exercitus</name>
    <dbReference type="NCBI Taxonomy" id="2316736"/>
    <lineage>
        <taxon>Bacteria</taxon>
        <taxon>Pseudomonadati</taxon>
        <taxon>Myxococcota</taxon>
        <taxon>Myxococcia</taxon>
        <taxon>Myxococcales</taxon>
        <taxon>Cystobacterineae</taxon>
        <taxon>Myxococcaceae</taxon>
        <taxon>Corallococcus</taxon>
    </lineage>
</organism>
<name>A0A7Y4JWW0_9BACT</name>
<proteinExistence type="predicted"/>
<accession>A0A7Y4JWW0</accession>
<dbReference type="AlphaFoldDB" id="A0A7Y4JWW0"/>
<dbReference type="Proteomes" id="UP000528460">
    <property type="component" value="Unassembled WGS sequence"/>
</dbReference>
<sequence>MPDETYVEELSLTCGERMITATDGTPIPVPTGAIGGIYDAHGREVWISEKANAQAFPYGNGYQVVVNSAPTANSEAEELFTALRDESLQTLVEDVLMYAAPKVLKIGLSVLGVVGDVLTTSRLTHEIFIRGEYDGVPVTYCLLV</sequence>
<dbReference type="EMBL" id="JABFJW010000221">
    <property type="protein sequence ID" value="NOK12288.1"/>
    <property type="molecule type" value="Genomic_DNA"/>
</dbReference>
<dbReference type="RefSeq" id="WP_171418733.1">
    <property type="nucleotide sequence ID" value="NZ_JABFJW010000221.1"/>
</dbReference>
<protein>
    <submittedName>
        <fullName evidence="1">Uncharacterized protein</fullName>
    </submittedName>
</protein>
<gene>
    <name evidence="1" type="ORF">HNS30_24930</name>
</gene>